<dbReference type="PANTHER" id="PTHR10997">
    <property type="entry name" value="IMPORTIN-7, 8, 11"/>
    <property type="match status" value="1"/>
</dbReference>
<name>A0AAF0FCE4_9BASI</name>
<evidence type="ECO:0000313" key="7">
    <source>
        <dbReference type="EMBL" id="WFD43706.1"/>
    </source>
</evidence>
<sequence>MDALVSCLGNTLSSDSHVRQHAEASLEQSAYPINDSLGEQGALLARVFATDQIPLPVRQAAGIALKQYIYERWSIYFDEFLCKAKNAQAVGDAEAVPPEMKQLIRRTLLDALGDPQRKVRLLAAQLLSIIASCDFPDQFPELFLSLHSALQAYTKSDTNAFDRVHGAMKFLADFVHAEMDENQLLEVAQQFLPLLLEILNDSSMAISCHTKARCVVVFRQCLISLYTVRDAYNEVVEQAVSHYLPPWLTAFQQVLDSERLSNADWSHSAPWELVGLRREIVRTLGIAVRFSKHFGPYAAQLYSSCVGNLQRLVPVFMETELSCDPSYDIPAPAEDDADVAADISGLASAIFTLFSETLETRTMRSLLVSGGTGGEGSATEMFTQLLRLLTIYGQITREDQELFEDDPSAFVDEDDEESVLVTLRTSTTDFLEQLLDVYPLPVLRTLPGLVQECAQVSNEGWKWQEAVLMLLGNTHTLIEEVLDSIQDHTHLLQPLQVIHTLAVPAMTQNRSSFLQGRSFVFLSQYIRALDSSFTNEVFQAAIQCLKTSEESTPLHTKLSAVRAIRNIAQLGEDLDKQDANAVIRELGPLLLQANGSPLVLVIDAIEAALHTNFTHDDAPLLIEVGRAALQAWRMQAADHQVELSLAALLELLVKEDQPGAQSIVHYGIQCAADALNQDTQGTGLGASAAAMARAMLSAAPSSSLEEVVQLFLTAATSYLVQVDDSEAAQSLIVCLTILWQKCAEKVMQWEDHGMSAIEVVLRIVQNHLDSQKEDIVGMPLGVLLVTLFLQANTNESAASTLSSVMPGLVLALASKLTKVTSTDSIMTLLFPLQYLFAVHTQDVIALLSSSQLDGNQTALVAVVTRWLDYASLAVSQSAKRVHLAGLCQLYTCWPMLLDPVLVQGKVRPVHADVIITRSKARSSDLYEKISARTKAANILLDEFQASEDQNSYAKDKLSALNADAYNENATYDDHDDDDDGWEDDEDANAADAQRNARRKALMDLGWELGLGLDEDDEEFSDDPPYMSPLKALPQFQLILESNMAQCTALALRSTPEPIVAQLSAEHQAIFVQAMKYEDKK</sequence>
<keyword evidence="2" id="KW-0813">Transport</keyword>
<dbReference type="Gene3D" id="1.25.10.10">
    <property type="entry name" value="Leucine-rich Repeat Variant"/>
    <property type="match status" value="1"/>
</dbReference>
<reference evidence="7" key="1">
    <citation type="submission" date="2023-02" db="EMBL/GenBank/DDBJ databases">
        <title>Mating type loci evolution in Malassezia.</title>
        <authorList>
            <person name="Coelho M.A."/>
        </authorList>
    </citation>
    <scope>NUCLEOTIDE SEQUENCE</scope>
    <source>
        <strain evidence="7">CBS 14136</strain>
    </source>
</reference>
<dbReference type="SUPFAM" id="SSF48371">
    <property type="entry name" value="ARM repeat"/>
    <property type="match status" value="1"/>
</dbReference>
<keyword evidence="4" id="KW-0539">Nucleus</keyword>
<comment type="subcellular location">
    <subcellularLocation>
        <location evidence="1">Nucleus</location>
    </subcellularLocation>
</comment>
<dbReference type="GO" id="GO:0005635">
    <property type="term" value="C:nuclear envelope"/>
    <property type="evidence" value="ECO:0007669"/>
    <property type="project" value="TreeGrafter"/>
</dbReference>
<keyword evidence="3" id="KW-0653">Protein transport</keyword>
<proteinExistence type="predicted"/>
<gene>
    <name evidence="7" type="ORF">MPSI1_002370</name>
</gene>
<protein>
    <recommendedName>
        <fullName evidence="6">Importin N-terminal domain-containing protein</fullName>
    </recommendedName>
</protein>
<evidence type="ECO:0000256" key="2">
    <source>
        <dbReference type="ARBA" id="ARBA00022448"/>
    </source>
</evidence>
<dbReference type="InterPro" id="IPR001494">
    <property type="entry name" value="Importin-beta_N"/>
</dbReference>
<feature type="domain" description="Importin N-terminal" evidence="6">
    <location>
        <begin position="22"/>
        <end position="114"/>
    </location>
</feature>
<feature type="compositionally biased region" description="Acidic residues" evidence="5">
    <location>
        <begin position="973"/>
        <end position="988"/>
    </location>
</feature>
<dbReference type="Proteomes" id="UP001214628">
    <property type="component" value="Chromosome 3"/>
</dbReference>
<dbReference type="GO" id="GO:0005829">
    <property type="term" value="C:cytosol"/>
    <property type="evidence" value="ECO:0007669"/>
    <property type="project" value="TreeGrafter"/>
</dbReference>
<feature type="region of interest" description="Disordered" evidence="5">
    <location>
        <begin position="968"/>
        <end position="992"/>
    </location>
</feature>
<evidence type="ECO:0000313" key="8">
    <source>
        <dbReference type="Proteomes" id="UP001214628"/>
    </source>
</evidence>
<dbReference type="Pfam" id="PF25018">
    <property type="entry name" value="HEAT_IPO9_c"/>
    <property type="match status" value="1"/>
</dbReference>
<dbReference type="GO" id="GO:0006606">
    <property type="term" value="P:protein import into nucleus"/>
    <property type="evidence" value="ECO:0007669"/>
    <property type="project" value="TreeGrafter"/>
</dbReference>
<dbReference type="GO" id="GO:0031267">
    <property type="term" value="F:small GTPase binding"/>
    <property type="evidence" value="ECO:0007669"/>
    <property type="project" value="InterPro"/>
</dbReference>
<evidence type="ECO:0000256" key="5">
    <source>
        <dbReference type="SAM" id="MobiDB-lite"/>
    </source>
</evidence>
<evidence type="ECO:0000256" key="3">
    <source>
        <dbReference type="ARBA" id="ARBA00022927"/>
    </source>
</evidence>
<dbReference type="PROSITE" id="PS50166">
    <property type="entry name" value="IMPORTIN_B_NT"/>
    <property type="match status" value="1"/>
</dbReference>
<dbReference type="InterPro" id="IPR016024">
    <property type="entry name" value="ARM-type_fold"/>
</dbReference>
<accession>A0AAF0FCE4</accession>
<evidence type="ECO:0000256" key="4">
    <source>
        <dbReference type="ARBA" id="ARBA00023242"/>
    </source>
</evidence>
<evidence type="ECO:0000259" key="6">
    <source>
        <dbReference type="PROSITE" id="PS50166"/>
    </source>
</evidence>
<dbReference type="AlphaFoldDB" id="A0AAF0FCE4"/>
<organism evidence="7 8">
    <name type="scientific">Malassezia psittaci</name>
    <dbReference type="NCBI Taxonomy" id="1821823"/>
    <lineage>
        <taxon>Eukaryota</taxon>
        <taxon>Fungi</taxon>
        <taxon>Dikarya</taxon>
        <taxon>Basidiomycota</taxon>
        <taxon>Ustilaginomycotina</taxon>
        <taxon>Malasseziomycetes</taxon>
        <taxon>Malasseziales</taxon>
        <taxon>Malasseziaceae</taxon>
        <taxon>Malassezia</taxon>
    </lineage>
</organism>
<dbReference type="PANTHER" id="PTHR10997:SF9">
    <property type="entry name" value="IMPORTIN-9"/>
    <property type="match status" value="1"/>
</dbReference>
<keyword evidence="8" id="KW-1185">Reference proteome</keyword>
<dbReference type="Pfam" id="PF03810">
    <property type="entry name" value="IBN_N"/>
    <property type="match status" value="1"/>
</dbReference>
<dbReference type="SMART" id="SM00913">
    <property type="entry name" value="IBN_N"/>
    <property type="match status" value="1"/>
</dbReference>
<dbReference type="InterPro" id="IPR011989">
    <property type="entry name" value="ARM-like"/>
</dbReference>
<dbReference type="InterPro" id="IPR056840">
    <property type="entry name" value="HEAT_IPO9_central"/>
</dbReference>
<dbReference type="EMBL" id="CP118377">
    <property type="protein sequence ID" value="WFD43706.1"/>
    <property type="molecule type" value="Genomic_DNA"/>
</dbReference>
<evidence type="ECO:0000256" key="1">
    <source>
        <dbReference type="ARBA" id="ARBA00004123"/>
    </source>
</evidence>